<dbReference type="InterPro" id="IPR050108">
    <property type="entry name" value="CDK"/>
</dbReference>
<feature type="compositionally biased region" description="Basic and acidic residues" evidence="11">
    <location>
        <begin position="517"/>
        <end position="553"/>
    </location>
</feature>
<name>A0A4T0LPQ4_9BASI</name>
<comment type="similarity">
    <text evidence="2">Belongs to the protein kinase superfamily. CMGC Ser/Thr protein kinase family. CDC2/CDKX subfamily.</text>
</comment>
<dbReference type="FunFam" id="1.10.510.10:FF:000415">
    <property type="entry name" value="CMGC/CDK/CRK7 protein kinase, variant"/>
    <property type="match status" value="1"/>
</dbReference>
<sequence length="854" mass="97764">MNDSRDENNKNKKLLSTYHRFKGCSLLDQEYTLADKIGQGTFGVVFKATSKSTKQVVAIKKILIHTAKDGFPTTSIREISFLKLLNHRNIVQLVDMSFSKAPNLPLENSNPMFYMVFPYIDHDLTGLLERQDFNPSTSQIKLYMLQLCEGTAFMHANGVLHRDMKASNILISNDGSLKIADFGLARICHKLQQKNSKSKSRNYTNMVVTRFYRPPELILGEKNSWGDYGPEIDIWGLGCIFGEMFTHKPILQGHTDIDQLKRIFELCGDPTSESWPGWETIKGQYSIDIKTFGYKNGNLKEKFMRYNNFDLSALELLEKLLTMDPKRRISAKDALKLDYFWTKPLPMKKEDVKPLPSSHEYDSRKQMQAKQYTSTQKARPPVNSQMQQPYMSQKMPSSGSQFSSRPLPAYRPPGAQFSARPAPPSGFRGSHQRGPRPPSDNPYGRPSTNQMNTAQNPPINPYSAYSRSSHGRPPVQGRPFGNDRRSQPAQPPPPRFSKSRDDDIVVDYGAPDYGPSDGRKRERREPSPRRSLERPVNRRPDEKKEDRRSDMLPKAENGQPPPPKQLPPKQNIPPPPVEPKESPARSGSVRDSKASLVHPDSAGEERMSIDLPSRKENINRPEDPAGTSQTKGIARRPSMTKNSESLNQRRGSKDSRDDRDEYSRYDARNPYDRRDRERDWDRATDYGNNYDYDYDYDYDRGGNYADSGYHRNDRGYRPMNKKPRYDSRAEHRHHPDSEYAYKQQSGQGGFNRERSHYRGAGPRHGGISRTQPYQPYPDHDRTPMDLPSRPTDSGNPDGKAVNESRNHYTHDIQRGKTDNGANNTSHRNDDTYTRPRAHTSHTERHQNEEGEIAP</sequence>
<dbReference type="Gene3D" id="3.30.200.20">
    <property type="entry name" value="Phosphorylase Kinase, domain 1"/>
    <property type="match status" value="1"/>
</dbReference>
<evidence type="ECO:0000256" key="3">
    <source>
        <dbReference type="ARBA" id="ARBA00022527"/>
    </source>
</evidence>
<dbReference type="GO" id="GO:0008353">
    <property type="term" value="F:RNA polymerase II CTD heptapeptide repeat kinase activity"/>
    <property type="evidence" value="ECO:0007669"/>
    <property type="project" value="UniProtKB-EC"/>
</dbReference>
<evidence type="ECO:0000256" key="9">
    <source>
        <dbReference type="ARBA" id="ARBA00049280"/>
    </source>
</evidence>
<dbReference type="SUPFAM" id="SSF56112">
    <property type="entry name" value="Protein kinase-like (PK-like)"/>
    <property type="match status" value="1"/>
</dbReference>
<dbReference type="Proteomes" id="UP000305647">
    <property type="component" value="Unassembled WGS sequence"/>
</dbReference>
<dbReference type="AlphaFoldDB" id="A0A4T0LPQ4"/>
<protein>
    <submittedName>
        <fullName evidence="13">Pkinase-domain-containing protein</fullName>
    </submittedName>
</protein>
<feature type="domain" description="Protein kinase" evidence="12">
    <location>
        <begin position="31"/>
        <end position="340"/>
    </location>
</feature>
<reference evidence="13 14" key="1">
    <citation type="submission" date="2019-03" db="EMBL/GenBank/DDBJ databases">
        <title>Sequencing 25 genomes of Wallemia mellicola.</title>
        <authorList>
            <person name="Gostincar C."/>
        </authorList>
    </citation>
    <scope>NUCLEOTIDE SEQUENCE [LARGE SCALE GENOMIC DNA]</scope>
    <source>
        <strain evidence="13 14">EXF-8738</strain>
    </source>
</reference>
<evidence type="ECO:0000256" key="6">
    <source>
        <dbReference type="ARBA" id="ARBA00022777"/>
    </source>
</evidence>
<evidence type="ECO:0000259" key="12">
    <source>
        <dbReference type="PROSITE" id="PS50011"/>
    </source>
</evidence>
<dbReference type="GO" id="GO:0004693">
    <property type="term" value="F:cyclin-dependent protein serine/threonine kinase activity"/>
    <property type="evidence" value="ECO:0007669"/>
    <property type="project" value="TreeGrafter"/>
</dbReference>
<dbReference type="GO" id="GO:0005634">
    <property type="term" value="C:nucleus"/>
    <property type="evidence" value="ECO:0007669"/>
    <property type="project" value="UniProtKB-SubCell"/>
</dbReference>
<dbReference type="EMBL" id="SPRO01000020">
    <property type="protein sequence ID" value="TIC30197.1"/>
    <property type="molecule type" value="Genomic_DNA"/>
</dbReference>
<keyword evidence="7 10" id="KW-0067">ATP-binding</keyword>
<feature type="binding site" evidence="10">
    <location>
        <position position="61"/>
    </location>
    <ligand>
        <name>ATP</name>
        <dbReference type="ChEBI" id="CHEBI:30616"/>
    </ligand>
</feature>
<feature type="region of interest" description="Disordered" evidence="11">
    <location>
        <begin position="350"/>
        <end position="854"/>
    </location>
</feature>
<dbReference type="InterPro" id="IPR008271">
    <property type="entry name" value="Ser/Thr_kinase_AS"/>
</dbReference>
<feature type="compositionally biased region" description="Polar residues" evidence="11">
    <location>
        <begin position="366"/>
        <end position="404"/>
    </location>
</feature>
<organism evidence="13 14">
    <name type="scientific">Wallemia mellicola</name>
    <dbReference type="NCBI Taxonomy" id="1708541"/>
    <lineage>
        <taxon>Eukaryota</taxon>
        <taxon>Fungi</taxon>
        <taxon>Dikarya</taxon>
        <taxon>Basidiomycota</taxon>
        <taxon>Wallemiomycotina</taxon>
        <taxon>Wallemiomycetes</taxon>
        <taxon>Wallemiales</taxon>
        <taxon>Wallemiaceae</taxon>
        <taxon>Wallemia</taxon>
    </lineage>
</organism>
<evidence type="ECO:0000256" key="5">
    <source>
        <dbReference type="ARBA" id="ARBA00022741"/>
    </source>
</evidence>
<dbReference type="PROSITE" id="PS50011">
    <property type="entry name" value="PROTEIN_KINASE_DOM"/>
    <property type="match status" value="1"/>
</dbReference>
<dbReference type="SMART" id="SM00220">
    <property type="entry name" value="S_TKc"/>
    <property type="match status" value="1"/>
</dbReference>
<keyword evidence="6 13" id="KW-0418">Kinase</keyword>
<evidence type="ECO:0000256" key="7">
    <source>
        <dbReference type="ARBA" id="ARBA00022840"/>
    </source>
</evidence>
<feature type="compositionally biased region" description="Basic and acidic residues" evidence="11">
    <location>
        <begin position="723"/>
        <end position="739"/>
    </location>
</feature>
<dbReference type="PANTHER" id="PTHR24056">
    <property type="entry name" value="CELL DIVISION PROTEIN KINASE"/>
    <property type="match status" value="1"/>
</dbReference>
<keyword evidence="3" id="KW-0723">Serine/threonine-protein kinase</keyword>
<feature type="compositionally biased region" description="Basic and acidic residues" evidence="11">
    <location>
        <begin position="800"/>
        <end position="817"/>
    </location>
</feature>
<evidence type="ECO:0000256" key="2">
    <source>
        <dbReference type="ARBA" id="ARBA00006485"/>
    </source>
</evidence>
<dbReference type="InterPro" id="IPR011009">
    <property type="entry name" value="Kinase-like_dom_sf"/>
</dbReference>
<feature type="compositionally biased region" description="Pro residues" evidence="11">
    <location>
        <begin position="559"/>
        <end position="577"/>
    </location>
</feature>
<evidence type="ECO:0000256" key="8">
    <source>
        <dbReference type="ARBA" id="ARBA00023242"/>
    </source>
</evidence>
<keyword evidence="4" id="KW-0808">Transferase</keyword>
<evidence type="ECO:0000256" key="4">
    <source>
        <dbReference type="ARBA" id="ARBA00022679"/>
    </source>
</evidence>
<gene>
    <name evidence="13" type="ORF">E3Q10_02224</name>
</gene>
<evidence type="ECO:0000256" key="10">
    <source>
        <dbReference type="PROSITE-ProRule" id="PRU10141"/>
    </source>
</evidence>
<dbReference type="PANTHER" id="PTHR24056:SF233">
    <property type="entry name" value="CYCLIN-DEPENDENT KINASE 9"/>
    <property type="match status" value="1"/>
</dbReference>
<proteinExistence type="inferred from homology"/>
<feature type="compositionally biased region" description="Polar residues" evidence="11">
    <location>
        <begin position="446"/>
        <end position="468"/>
    </location>
</feature>
<evidence type="ECO:0000256" key="1">
    <source>
        <dbReference type="ARBA" id="ARBA00004123"/>
    </source>
</evidence>
<evidence type="ECO:0000313" key="14">
    <source>
        <dbReference type="Proteomes" id="UP000305647"/>
    </source>
</evidence>
<comment type="catalytic activity">
    <reaction evidence="9">
        <text>[DNA-directed RNA polymerase] + ATP = phospho-[DNA-directed RNA polymerase] + ADP + H(+)</text>
        <dbReference type="Rhea" id="RHEA:10216"/>
        <dbReference type="Rhea" id="RHEA-COMP:11321"/>
        <dbReference type="Rhea" id="RHEA-COMP:11322"/>
        <dbReference type="ChEBI" id="CHEBI:15378"/>
        <dbReference type="ChEBI" id="CHEBI:30616"/>
        <dbReference type="ChEBI" id="CHEBI:43176"/>
        <dbReference type="ChEBI" id="CHEBI:68546"/>
        <dbReference type="ChEBI" id="CHEBI:456216"/>
        <dbReference type="EC" id="2.7.11.23"/>
    </reaction>
</comment>
<dbReference type="InterPro" id="IPR017441">
    <property type="entry name" value="Protein_kinase_ATP_BS"/>
</dbReference>
<comment type="subcellular location">
    <subcellularLocation>
        <location evidence="1">Nucleus</location>
    </subcellularLocation>
</comment>
<feature type="compositionally biased region" description="Basic and acidic residues" evidence="11">
    <location>
        <begin position="350"/>
        <end position="365"/>
    </location>
</feature>
<feature type="compositionally biased region" description="Basic and acidic residues" evidence="11">
    <location>
        <begin position="601"/>
        <end position="623"/>
    </location>
</feature>
<accession>A0A4T0LPQ4</accession>
<dbReference type="Gene3D" id="1.10.510.10">
    <property type="entry name" value="Transferase(Phosphotransferase) domain 1"/>
    <property type="match status" value="1"/>
</dbReference>
<evidence type="ECO:0000313" key="13">
    <source>
        <dbReference type="EMBL" id="TIC30197.1"/>
    </source>
</evidence>
<dbReference type="Pfam" id="PF00069">
    <property type="entry name" value="Pkinase"/>
    <property type="match status" value="1"/>
</dbReference>
<dbReference type="GO" id="GO:0005524">
    <property type="term" value="F:ATP binding"/>
    <property type="evidence" value="ECO:0007669"/>
    <property type="project" value="UniProtKB-UniRule"/>
</dbReference>
<dbReference type="InterPro" id="IPR000719">
    <property type="entry name" value="Prot_kinase_dom"/>
</dbReference>
<keyword evidence="5 10" id="KW-0547">Nucleotide-binding</keyword>
<evidence type="ECO:0000256" key="11">
    <source>
        <dbReference type="SAM" id="MobiDB-lite"/>
    </source>
</evidence>
<feature type="compositionally biased region" description="Basic and acidic residues" evidence="11">
    <location>
        <begin position="578"/>
        <end position="593"/>
    </location>
</feature>
<dbReference type="PROSITE" id="PS00107">
    <property type="entry name" value="PROTEIN_KINASE_ATP"/>
    <property type="match status" value="1"/>
</dbReference>
<dbReference type="PROSITE" id="PS00108">
    <property type="entry name" value="PROTEIN_KINASE_ST"/>
    <property type="match status" value="1"/>
</dbReference>
<feature type="compositionally biased region" description="Basic and acidic residues" evidence="11">
    <location>
        <begin position="651"/>
        <end position="684"/>
    </location>
</feature>
<keyword evidence="8" id="KW-0539">Nucleus</keyword>
<comment type="caution">
    <text evidence="13">The sequence shown here is derived from an EMBL/GenBank/DDBJ whole genome shotgun (WGS) entry which is preliminary data.</text>
</comment>
<feature type="compositionally biased region" description="Polar residues" evidence="11">
    <location>
        <begin position="639"/>
        <end position="648"/>
    </location>
</feature>